<evidence type="ECO:0000313" key="5">
    <source>
        <dbReference type="EMBL" id="HIW02765.1"/>
    </source>
</evidence>
<dbReference type="InterPro" id="IPR036962">
    <property type="entry name" value="Glyco_hydro_3_N_sf"/>
</dbReference>
<keyword evidence="2 5" id="KW-0378">Hydrolase</keyword>
<name>A0A9D1TRF5_9FIRM</name>
<evidence type="ECO:0000256" key="3">
    <source>
        <dbReference type="SAM" id="Phobius"/>
    </source>
</evidence>
<feature type="transmembrane region" description="Helical" evidence="3">
    <location>
        <begin position="1027"/>
        <end position="1049"/>
    </location>
</feature>
<dbReference type="PANTHER" id="PTHR42715">
    <property type="entry name" value="BETA-GLUCOSIDASE"/>
    <property type="match status" value="1"/>
</dbReference>
<dbReference type="SUPFAM" id="SSF52279">
    <property type="entry name" value="Beta-D-glucan exohydrolase, C-terminal domain"/>
    <property type="match status" value="1"/>
</dbReference>
<dbReference type="Proteomes" id="UP000823990">
    <property type="component" value="Unassembled WGS sequence"/>
</dbReference>
<keyword evidence="3" id="KW-1133">Transmembrane helix</keyword>
<reference evidence="5" key="1">
    <citation type="journal article" date="2021" name="PeerJ">
        <title>Extensive microbial diversity within the chicken gut microbiome revealed by metagenomics and culture.</title>
        <authorList>
            <person name="Gilroy R."/>
            <person name="Ravi A."/>
            <person name="Getino M."/>
            <person name="Pursley I."/>
            <person name="Horton D.L."/>
            <person name="Alikhan N.F."/>
            <person name="Baker D."/>
            <person name="Gharbi K."/>
            <person name="Hall N."/>
            <person name="Watson M."/>
            <person name="Adriaenssens E.M."/>
            <person name="Foster-Nyarko E."/>
            <person name="Jarju S."/>
            <person name="Secka A."/>
            <person name="Antonio M."/>
            <person name="Oren A."/>
            <person name="Chaudhuri R.R."/>
            <person name="La Ragione R."/>
            <person name="Hildebrand F."/>
            <person name="Pallen M.J."/>
        </authorList>
    </citation>
    <scope>NUCLEOTIDE SEQUENCE</scope>
    <source>
        <strain evidence="5">12435</strain>
    </source>
</reference>
<evidence type="ECO:0000256" key="2">
    <source>
        <dbReference type="ARBA" id="ARBA00022801"/>
    </source>
</evidence>
<evidence type="ECO:0000313" key="6">
    <source>
        <dbReference type="Proteomes" id="UP000823990"/>
    </source>
</evidence>
<dbReference type="AlphaFoldDB" id="A0A9D1TRF5"/>
<dbReference type="Gene3D" id="2.60.40.10">
    <property type="entry name" value="Immunoglobulins"/>
    <property type="match status" value="1"/>
</dbReference>
<keyword evidence="3" id="KW-0472">Membrane</keyword>
<dbReference type="InterPro" id="IPR002772">
    <property type="entry name" value="Glyco_hydro_3_C"/>
</dbReference>
<dbReference type="EMBL" id="DXHS01000083">
    <property type="protein sequence ID" value="HIW02765.1"/>
    <property type="molecule type" value="Genomic_DNA"/>
</dbReference>
<dbReference type="PANTHER" id="PTHR42715:SF10">
    <property type="entry name" value="BETA-GLUCOSIDASE"/>
    <property type="match status" value="1"/>
</dbReference>
<dbReference type="InterPro" id="IPR050288">
    <property type="entry name" value="Cellulose_deg_GH3"/>
</dbReference>
<dbReference type="Pfam" id="PF01915">
    <property type="entry name" value="Glyco_hydro_3_C"/>
    <property type="match status" value="1"/>
</dbReference>
<keyword evidence="3" id="KW-0812">Transmembrane</keyword>
<dbReference type="InterPro" id="IPR001764">
    <property type="entry name" value="Glyco_hydro_3_N"/>
</dbReference>
<dbReference type="GO" id="GO:0005975">
    <property type="term" value="P:carbohydrate metabolic process"/>
    <property type="evidence" value="ECO:0007669"/>
    <property type="project" value="InterPro"/>
</dbReference>
<feature type="domain" description="Fibronectin type III-like" evidence="4">
    <location>
        <begin position="472"/>
        <end position="555"/>
    </location>
</feature>
<accession>A0A9D1TRF5</accession>
<comment type="similarity">
    <text evidence="1">Belongs to the glycosyl hydrolase 3 family.</text>
</comment>
<dbReference type="GO" id="GO:0004553">
    <property type="term" value="F:hydrolase activity, hydrolyzing O-glycosyl compounds"/>
    <property type="evidence" value="ECO:0007669"/>
    <property type="project" value="InterPro"/>
</dbReference>
<dbReference type="InterPro" id="IPR026891">
    <property type="entry name" value="Fn3-like"/>
</dbReference>
<dbReference type="InterPro" id="IPR036881">
    <property type="entry name" value="Glyco_hydro_3_C_sf"/>
</dbReference>
<dbReference type="InterPro" id="IPR013783">
    <property type="entry name" value="Ig-like_fold"/>
</dbReference>
<dbReference type="Pfam" id="PF00933">
    <property type="entry name" value="Glyco_hydro_3"/>
    <property type="match status" value="1"/>
</dbReference>
<dbReference type="SMART" id="SM01217">
    <property type="entry name" value="Fn3_like"/>
    <property type="match status" value="1"/>
</dbReference>
<comment type="caution">
    <text evidence="5">The sequence shown here is derived from an EMBL/GenBank/DDBJ whole genome shotgun (WGS) entry which is preliminary data.</text>
</comment>
<dbReference type="InterPro" id="IPR017853">
    <property type="entry name" value="GH"/>
</dbReference>
<evidence type="ECO:0000259" key="4">
    <source>
        <dbReference type="SMART" id="SM01217"/>
    </source>
</evidence>
<dbReference type="Gene3D" id="3.40.50.1700">
    <property type="entry name" value="Glycoside hydrolase family 3 C-terminal domain"/>
    <property type="match status" value="1"/>
</dbReference>
<proteinExistence type="inferred from homology"/>
<sequence length="1061" mass="117929">MNKFFRIFAKTANIWRGLLTAFVALLLVAFFLTQFAFANKIAINSYLGLVSSKAVQTGNAEVASHYKSEFAADVKNPTQEEFDALKAASKEQAINEMKEGAVLLRNNDVNGAPALPLAKGASISLFGHASEDPLYKPPSGGAQYSGNPQTNVKDGLARAGFKINDTLYNAYANARSSGTYGSGTRSEVMTVGDWNLYEAEPAFYEQSGLRDSYKNYGDAAVIFLARTAGENRDCPTGNVERDAIWYQREDPTQDYLALFPEEEALLSEVKAYKDNGTFKKVILVLNTSNLVQMPWLDEYGIDACLYTAGYGHHGTIALGSILCGETNPSGRLVDTWAYDFQSSPAMTNFGAFTYTNADQMLTAENRITENPEKVEHYVVYAEGIYIGYKYYETRYEDAVLGNGDADSDVGSSTEDSWKYSDEVQYPFGYGLSYTDFSLEIVEEECSYDPEKKGEEFTIAVKVTNTGDVAGKRSVQLYVQAPYIEYGVEKSSVQLVGFGKTGVLAPAGQEGDSETITITVDKYLLASYDYEGLNDNGVTGYILDAGDYRFAVGDSVHDALNYILADKGATGMTNHDGSDFAPDATNHVWKWNLAELDTETYHYSQWNENEQVEVTNRLEEMDLNYWLPDTVTYLTRSDWSGTYPTEHTVITLTQEMAIEISGNYYGYDNGDRYQEFARPEDAPAVSDFTQGAKNGITFSDMHGIPYEDDETWNKFIDQLTVEDMLNVIWEHWGTYAISSVGKPWNWNDDGPDGINQGFKIQDEDGNRLPHISGECTMFPNEIVLAQTYSYDLLTRRGEMLGEESMFSTCVQLWSPGGDLHRTPYGGRNFEYYSEDSYMSYLCAGAEVAAMRSKGVVTAIKHCCGNNQETYRQGLSTFSNEQSFRMNDMRGFEGAFTIGKSNSTMTSFNRVGMRAYCHSKVMQQDVMRGEWGFKGVIISDAIDSYMHPVEAIIAGNDQWCLARSQDSVRTVKDAINGGDGYILQMLRQANKNFYYAYCNSNLVNGMSSDMVIIPVTNWWETALTTANTVLLVITIVAGVLFISSAVVKAIVSRKDKANSAEEA</sequence>
<dbReference type="Pfam" id="PF14310">
    <property type="entry name" value="Fn3-like"/>
    <property type="match status" value="1"/>
</dbReference>
<evidence type="ECO:0000256" key="1">
    <source>
        <dbReference type="ARBA" id="ARBA00005336"/>
    </source>
</evidence>
<protein>
    <submittedName>
        <fullName evidence="5">Glycoside hydrolase family 3 C-terminal domain-containing protein</fullName>
    </submittedName>
</protein>
<reference evidence="5" key="2">
    <citation type="submission" date="2021-04" db="EMBL/GenBank/DDBJ databases">
        <authorList>
            <person name="Gilroy R."/>
        </authorList>
    </citation>
    <scope>NUCLEOTIDE SEQUENCE</scope>
    <source>
        <strain evidence="5">12435</strain>
    </source>
</reference>
<organism evidence="5 6">
    <name type="scientific">Candidatus Protoclostridium stercorigallinarum</name>
    <dbReference type="NCBI Taxonomy" id="2838741"/>
    <lineage>
        <taxon>Bacteria</taxon>
        <taxon>Bacillati</taxon>
        <taxon>Bacillota</taxon>
        <taxon>Clostridia</taxon>
        <taxon>Candidatus Protoclostridium</taxon>
    </lineage>
</organism>
<dbReference type="PRINTS" id="PR00133">
    <property type="entry name" value="GLHYDRLASE3"/>
</dbReference>
<dbReference type="Gene3D" id="3.20.20.300">
    <property type="entry name" value="Glycoside hydrolase, family 3, N-terminal domain"/>
    <property type="match status" value="1"/>
</dbReference>
<gene>
    <name evidence="5" type="ORF">H9892_05435</name>
</gene>
<dbReference type="SUPFAM" id="SSF51445">
    <property type="entry name" value="(Trans)glycosidases"/>
    <property type="match status" value="1"/>
</dbReference>